<comment type="caution">
    <text evidence="7">The sequence shown here is derived from an EMBL/GenBank/DDBJ whole genome shotgun (WGS) entry which is preliminary data.</text>
</comment>
<keyword evidence="3 6" id="KW-0812">Transmembrane</keyword>
<protein>
    <submittedName>
        <fullName evidence="7">LptF/LptG family permease</fullName>
    </submittedName>
</protein>
<feature type="transmembrane region" description="Helical" evidence="6">
    <location>
        <begin position="345"/>
        <end position="364"/>
    </location>
</feature>
<dbReference type="PANTHER" id="PTHR33529">
    <property type="entry name" value="SLR0882 PROTEIN-RELATED"/>
    <property type="match status" value="1"/>
</dbReference>
<evidence type="ECO:0000313" key="7">
    <source>
        <dbReference type="EMBL" id="MEA9356742.1"/>
    </source>
</evidence>
<name>A0ABU5VUV9_9BACT</name>
<organism evidence="7 8">
    <name type="scientific">Bacteriovorax antarcticus</name>
    <dbReference type="NCBI Taxonomy" id="3088717"/>
    <lineage>
        <taxon>Bacteria</taxon>
        <taxon>Pseudomonadati</taxon>
        <taxon>Bdellovibrionota</taxon>
        <taxon>Bacteriovoracia</taxon>
        <taxon>Bacteriovoracales</taxon>
        <taxon>Bacteriovoracaceae</taxon>
        <taxon>Bacteriovorax</taxon>
    </lineage>
</organism>
<evidence type="ECO:0000256" key="5">
    <source>
        <dbReference type="ARBA" id="ARBA00023136"/>
    </source>
</evidence>
<feature type="transmembrane region" description="Helical" evidence="6">
    <location>
        <begin position="370"/>
        <end position="391"/>
    </location>
</feature>
<evidence type="ECO:0000256" key="4">
    <source>
        <dbReference type="ARBA" id="ARBA00022989"/>
    </source>
</evidence>
<evidence type="ECO:0000313" key="8">
    <source>
        <dbReference type="Proteomes" id="UP001302274"/>
    </source>
</evidence>
<accession>A0ABU5VUV9</accession>
<dbReference type="EMBL" id="JAYGJQ010000002">
    <property type="protein sequence ID" value="MEA9356742.1"/>
    <property type="molecule type" value="Genomic_DNA"/>
</dbReference>
<comment type="subcellular location">
    <subcellularLocation>
        <location evidence="1">Cell membrane</location>
        <topology evidence="1">Multi-pass membrane protein</topology>
    </subcellularLocation>
</comment>
<gene>
    <name evidence="7" type="ORF">SHI21_11025</name>
</gene>
<proteinExistence type="predicted"/>
<dbReference type="PANTHER" id="PTHR33529:SF6">
    <property type="entry name" value="YJGP_YJGQ FAMILY PERMEASE"/>
    <property type="match status" value="1"/>
</dbReference>
<evidence type="ECO:0000256" key="3">
    <source>
        <dbReference type="ARBA" id="ARBA00022692"/>
    </source>
</evidence>
<keyword evidence="8" id="KW-1185">Reference proteome</keyword>
<feature type="transmembrane region" description="Helical" evidence="6">
    <location>
        <begin position="12"/>
        <end position="34"/>
    </location>
</feature>
<feature type="transmembrane region" description="Helical" evidence="6">
    <location>
        <begin position="311"/>
        <end position="333"/>
    </location>
</feature>
<dbReference type="RefSeq" id="WP_323576631.1">
    <property type="nucleotide sequence ID" value="NZ_JAYGJQ010000002.1"/>
</dbReference>
<dbReference type="Pfam" id="PF03739">
    <property type="entry name" value="LptF_LptG"/>
    <property type="match status" value="1"/>
</dbReference>
<evidence type="ECO:0000256" key="2">
    <source>
        <dbReference type="ARBA" id="ARBA00022475"/>
    </source>
</evidence>
<sequence length="398" mass="44804">MIKVTTRYLASNFIPPFMIGFVFFVAFLITFYMFRIISLIVTKSIEVGIVLEMVLNLSVSFFPLAAPLAVFFATIYTLNKLSDDSEIIAMRSFGITKFKIYQPFLIVSLLIGLTIFALSSVYIPKANGNFKNTIVKLTSTGMLTSIKSGQFFTDIPNATLFAENVSEDGDNFEEVFLHVKDKDSSDLAKKTGEQRIIFANKGSLIKLYANATQAPSLRLHLTDGNIIKINSEGDQIEKILFQEYDFPVFSAEMSSSMLDKDSMKTNSELAKIIETRQKDYTYNDRFPPKNDIEKRDRAEARKTIVKSQIEYFGRFIIVPQIVFFVLLGFSLGIKKGRGSTSNNSIRAIVILLSYYGIYFFGLSLAQRGVLSAPLASFTPSVLLGLISIYYFRKLDWVG</sequence>
<dbReference type="Proteomes" id="UP001302274">
    <property type="component" value="Unassembled WGS sequence"/>
</dbReference>
<evidence type="ECO:0000256" key="1">
    <source>
        <dbReference type="ARBA" id="ARBA00004651"/>
    </source>
</evidence>
<keyword evidence="5 6" id="KW-0472">Membrane</keyword>
<keyword evidence="4 6" id="KW-1133">Transmembrane helix</keyword>
<reference evidence="7 8" key="1">
    <citation type="submission" date="2023-11" db="EMBL/GenBank/DDBJ databases">
        <title>A Novel Polar Bacteriovorax (B. antarcticus) Isolated from the Biocrust in Antarctica.</title>
        <authorList>
            <person name="Mun W."/>
            <person name="Choi S.Y."/>
            <person name="Mitchell R.J."/>
        </authorList>
    </citation>
    <scope>NUCLEOTIDE SEQUENCE [LARGE SCALE GENOMIC DNA]</scope>
    <source>
        <strain evidence="7 8">PP10</strain>
    </source>
</reference>
<feature type="transmembrane region" description="Helical" evidence="6">
    <location>
        <begin position="100"/>
        <end position="123"/>
    </location>
</feature>
<keyword evidence="2" id="KW-1003">Cell membrane</keyword>
<feature type="transmembrane region" description="Helical" evidence="6">
    <location>
        <begin position="54"/>
        <end position="79"/>
    </location>
</feature>
<evidence type="ECO:0000256" key="6">
    <source>
        <dbReference type="SAM" id="Phobius"/>
    </source>
</evidence>
<dbReference type="InterPro" id="IPR005495">
    <property type="entry name" value="LptG/LptF_permease"/>
</dbReference>